<dbReference type="Pfam" id="PF07883">
    <property type="entry name" value="Cupin_2"/>
    <property type="match status" value="1"/>
</dbReference>
<keyword evidence="3" id="KW-1185">Reference proteome</keyword>
<dbReference type="InterPro" id="IPR013096">
    <property type="entry name" value="Cupin_2"/>
</dbReference>
<dbReference type="GeneID" id="32476211"/>
<reference evidence="2 3" key="1">
    <citation type="submission" date="2011-08" db="EMBL/GenBank/DDBJ databases">
        <title>The Genome Sequence of Selenomonas noxia F0398.</title>
        <authorList>
            <consortium name="The Broad Institute Genome Sequencing Platform"/>
            <person name="Earl A."/>
            <person name="Ward D."/>
            <person name="Feldgarden M."/>
            <person name="Gevers D."/>
            <person name="Izard J."/>
            <person name="Ganesan A."/>
            <person name="Blanton J.M."/>
            <person name="Baranova O.V."/>
            <person name="Tanner A.C."/>
            <person name="Dewhirst F.E."/>
            <person name="Young S.K."/>
            <person name="Zeng Q."/>
            <person name="Gargeya S."/>
            <person name="Fitzgerald M."/>
            <person name="Haas B."/>
            <person name="Abouelleil A."/>
            <person name="Alvarado L."/>
            <person name="Arachchi H.M."/>
            <person name="Berlin A."/>
            <person name="Brown A."/>
            <person name="Chapman S.B."/>
            <person name="Chen Z."/>
            <person name="Dunbar C."/>
            <person name="Freedman E."/>
            <person name="Gearin G."/>
            <person name="Gellesch M."/>
            <person name="Goldberg J."/>
            <person name="Griggs A."/>
            <person name="Gujja S."/>
            <person name="Heiman D."/>
            <person name="Howarth C."/>
            <person name="Larson L."/>
            <person name="Lui A."/>
            <person name="MacDonald P.J.P."/>
            <person name="Montmayeur A."/>
            <person name="Murphy C."/>
            <person name="Neiman D."/>
            <person name="Pearson M."/>
            <person name="Priest M."/>
            <person name="Roberts A."/>
            <person name="Saif S."/>
            <person name="Shea T."/>
            <person name="Shenoy N."/>
            <person name="Sisk P."/>
            <person name="Stolte C."/>
            <person name="Sykes S."/>
            <person name="Wortman J."/>
            <person name="Nusbaum C."/>
            <person name="Birren B."/>
        </authorList>
    </citation>
    <scope>NUCLEOTIDE SEQUENCE [LARGE SCALE GENOMIC DNA]</scope>
    <source>
        <strain evidence="2 3">F0398</strain>
    </source>
</reference>
<accession>A0ABP2MQ74</accession>
<evidence type="ECO:0000259" key="1">
    <source>
        <dbReference type="Pfam" id="PF07883"/>
    </source>
</evidence>
<dbReference type="InterPro" id="IPR011051">
    <property type="entry name" value="RmlC_Cupin_sf"/>
</dbReference>
<comment type="caution">
    <text evidence="2">The sequence shown here is derived from an EMBL/GenBank/DDBJ whole genome shotgun (WGS) entry which is preliminary data.</text>
</comment>
<protein>
    <recommendedName>
        <fullName evidence="1">Cupin type-2 domain-containing protein</fullName>
    </recommendedName>
</protein>
<dbReference type="InterPro" id="IPR014710">
    <property type="entry name" value="RmlC-like_jellyroll"/>
</dbReference>
<gene>
    <name evidence="2" type="ORF">HMPREF9432_01116</name>
</gene>
<evidence type="ECO:0000313" key="2">
    <source>
        <dbReference type="EMBL" id="EHG24861.1"/>
    </source>
</evidence>
<name>A0ABP2MQ74_9FIRM</name>
<feature type="domain" description="Cupin type-2" evidence="1">
    <location>
        <begin position="41"/>
        <end position="108"/>
    </location>
</feature>
<dbReference type="EMBL" id="ADGH01000009">
    <property type="protein sequence ID" value="EHG24861.1"/>
    <property type="molecule type" value="Genomic_DNA"/>
</dbReference>
<dbReference type="Proteomes" id="UP000003175">
    <property type="component" value="Unassembled WGS sequence"/>
</dbReference>
<dbReference type="PANTHER" id="PTHR37694">
    <property type="entry name" value="SLR8022 PROTEIN"/>
    <property type="match status" value="1"/>
</dbReference>
<dbReference type="CDD" id="cd02230">
    <property type="entry name" value="cupin_HP0902-like"/>
    <property type="match status" value="1"/>
</dbReference>
<evidence type="ECO:0000313" key="3">
    <source>
        <dbReference type="Proteomes" id="UP000003175"/>
    </source>
</evidence>
<sequence length="114" mass="12211">MAVLNNIQHQQALLLKDQVAYAEGQVVSKTLVQNKGLGITLFAFAKGEGISTHESKGDALVTALEGEGVITIDDKTYALKAGESIVMPARHPHSVYAAKDTPFKMFLVVAFPEA</sequence>
<dbReference type="Gene3D" id="2.60.120.10">
    <property type="entry name" value="Jelly Rolls"/>
    <property type="match status" value="1"/>
</dbReference>
<proteinExistence type="predicted"/>
<dbReference type="PANTHER" id="PTHR37694:SF1">
    <property type="entry name" value="SLR8022 PROTEIN"/>
    <property type="match status" value="1"/>
</dbReference>
<dbReference type="SUPFAM" id="SSF51182">
    <property type="entry name" value="RmlC-like cupins"/>
    <property type="match status" value="1"/>
</dbReference>
<dbReference type="RefSeq" id="WP_006693910.1">
    <property type="nucleotide sequence ID" value="NZ_JH376858.1"/>
</dbReference>
<organism evidence="2 3">
    <name type="scientific">Selenomonas noxia F0398</name>
    <dbReference type="NCBI Taxonomy" id="702437"/>
    <lineage>
        <taxon>Bacteria</taxon>
        <taxon>Bacillati</taxon>
        <taxon>Bacillota</taxon>
        <taxon>Negativicutes</taxon>
        <taxon>Selenomonadales</taxon>
        <taxon>Selenomonadaceae</taxon>
        <taxon>Selenomonas</taxon>
    </lineage>
</organism>